<evidence type="ECO:0000313" key="2">
    <source>
        <dbReference type="Proteomes" id="UP000285773"/>
    </source>
</evidence>
<name>A0A414CID6_STRPA</name>
<sequence>MSRKKWYGILLILEAILYLVSYGSSIVVNYSSQNLNGNTPLFTVSSIFSIWNGMIICWVIWRIMNQRLNVEGLIAALLLSITQLLMFFLPPFSPTNLMNISFVLNIICLIWICLLIKNVEMRELLNNWKSKDGWKSSIAYLVLFVASTNISPLFILIGMDRTSDIYAFTLRYSVMELMFLLLINVMITSTSEKLQKVFSLLLILSSLVEIGIVYSFISRISFYGLFYLLLSIYIACRVFSLLEKVAASWESKVKVQEVSSIEIKPEMEYPQVEGEIDVNDQLNADIQSNNDKENSPKRIILHSSWLWSALIIAVCHLGIMIFPLFLGNPMYLLILYIGAIHYICFMIATILLFIGMRNGNVGLLNTSAVLFIVSIIGTLDPYWTGPNILSLVLGVLVFIGGIFPKNLNKE</sequence>
<protein>
    <submittedName>
        <fullName evidence="1">ABC transporter permease</fullName>
    </submittedName>
</protein>
<organism evidence="1 2">
    <name type="scientific">Streptococcus parasanguinis</name>
    <dbReference type="NCBI Taxonomy" id="1318"/>
    <lineage>
        <taxon>Bacteria</taxon>
        <taxon>Bacillati</taxon>
        <taxon>Bacillota</taxon>
        <taxon>Bacilli</taxon>
        <taxon>Lactobacillales</taxon>
        <taxon>Streptococcaceae</taxon>
        <taxon>Streptococcus</taxon>
    </lineage>
</organism>
<dbReference type="RefSeq" id="WP_118095643.1">
    <property type="nucleotide sequence ID" value="NZ_JANLGE010000015.1"/>
</dbReference>
<accession>A0A414CID6</accession>
<dbReference type="EMBL" id="QSIO01000002">
    <property type="protein sequence ID" value="RHC94731.1"/>
    <property type="molecule type" value="Genomic_DNA"/>
</dbReference>
<gene>
    <name evidence="1" type="ORF">DW820_05145</name>
</gene>
<dbReference type="Proteomes" id="UP000285773">
    <property type="component" value="Unassembled WGS sequence"/>
</dbReference>
<evidence type="ECO:0000313" key="1">
    <source>
        <dbReference type="EMBL" id="RHC94731.1"/>
    </source>
</evidence>
<dbReference type="AlphaFoldDB" id="A0A414CID6"/>
<comment type="caution">
    <text evidence="1">The sequence shown here is derived from an EMBL/GenBank/DDBJ whole genome shotgun (WGS) entry which is preliminary data.</text>
</comment>
<reference evidence="1 2" key="1">
    <citation type="submission" date="2018-08" db="EMBL/GenBank/DDBJ databases">
        <title>A genome reference for cultivated species of the human gut microbiota.</title>
        <authorList>
            <person name="Zou Y."/>
            <person name="Xue W."/>
            <person name="Luo G."/>
        </authorList>
    </citation>
    <scope>NUCLEOTIDE SEQUENCE [LARGE SCALE GENOMIC DNA]</scope>
    <source>
        <strain evidence="1 2">AM33-3BH</strain>
    </source>
</reference>
<proteinExistence type="predicted"/>